<feature type="region of interest" description="Disordered" evidence="1">
    <location>
        <begin position="1"/>
        <end position="77"/>
    </location>
</feature>
<evidence type="ECO:0000256" key="1">
    <source>
        <dbReference type="SAM" id="MobiDB-lite"/>
    </source>
</evidence>
<evidence type="ECO:0008006" key="4">
    <source>
        <dbReference type="Google" id="ProtNLM"/>
    </source>
</evidence>
<dbReference type="AlphaFoldDB" id="A0A8S1CGP1"/>
<sequence length="215" mass="22861">MDNMQILEEKPSDQPSNASPGPGRGWNDPPLLPPANGMSPSTGAIKKSGRTLNKRVAFPLSGSANQSPNKAPLNLAAPSLMPPTVALPPKAIDAEGASAENSEQDESLDLSATLSNFEQVLESTSKFGGKATVHAELESIKSMWEKEQLNDDVCLAIQRLSKALLVKDTKSAQDSLSTISKSLVARHDTVEWSSALRSLVNHFALASVYGEPTDN</sequence>
<comment type="caution">
    <text evidence="2">The sequence shown here is derived from an EMBL/GenBank/DDBJ whole genome shotgun (WGS) entry which is preliminary data.</text>
</comment>
<dbReference type="EMBL" id="CADEPI010000036">
    <property type="protein sequence ID" value="CAB3368106.1"/>
    <property type="molecule type" value="Genomic_DNA"/>
</dbReference>
<protein>
    <recommendedName>
        <fullName evidence="4">SRA1/Sec31 domain-containing protein</fullName>
    </recommendedName>
</protein>
<dbReference type="PANTHER" id="PTHR18834">
    <property type="entry name" value="STEROID RECEPTOR RNA ACTIVATOR 1"/>
    <property type="match status" value="1"/>
</dbReference>
<accession>A0A8S1CGP1</accession>
<reference evidence="2 3" key="1">
    <citation type="submission" date="2020-04" db="EMBL/GenBank/DDBJ databases">
        <authorList>
            <person name="Alioto T."/>
            <person name="Alioto T."/>
            <person name="Gomez Garrido J."/>
        </authorList>
    </citation>
    <scope>NUCLEOTIDE SEQUENCE [LARGE SCALE GENOMIC DNA]</scope>
</reference>
<dbReference type="Proteomes" id="UP000494165">
    <property type="component" value="Unassembled WGS sequence"/>
</dbReference>
<proteinExistence type="predicted"/>
<dbReference type="GO" id="GO:0005634">
    <property type="term" value="C:nucleus"/>
    <property type="evidence" value="ECO:0007669"/>
    <property type="project" value="TreeGrafter"/>
</dbReference>
<dbReference type="InterPro" id="IPR040243">
    <property type="entry name" value="Steroid_recept_RNA_1"/>
</dbReference>
<dbReference type="OrthoDB" id="5982138at2759"/>
<gene>
    <name evidence="2" type="ORF">CLODIP_2_CD08131</name>
</gene>
<dbReference type="PANTHER" id="PTHR18834:SF2">
    <property type="entry name" value="STEROID RECEPTOR RNA ACTIVATOR 1"/>
    <property type="match status" value="1"/>
</dbReference>
<evidence type="ECO:0000313" key="3">
    <source>
        <dbReference type="Proteomes" id="UP000494165"/>
    </source>
</evidence>
<evidence type="ECO:0000313" key="2">
    <source>
        <dbReference type="EMBL" id="CAB3368106.1"/>
    </source>
</evidence>
<organism evidence="2 3">
    <name type="scientific">Cloeon dipterum</name>
    <dbReference type="NCBI Taxonomy" id="197152"/>
    <lineage>
        <taxon>Eukaryota</taxon>
        <taxon>Metazoa</taxon>
        <taxon>Ecdysozoa</taxon>
        <taxon>Arthropoda</taxon>
        <taxon>Hexapoda</taxon>
        <taxon>Insecta</taxon>
        <taxon>Pterygota</taxon>
        <taxon>Palaeoptera</taxon>
        <taxon>Ephemeroptera</taxon>
        <taxon>Pisciforma</taxon>
        <taxon>Baetidae</taxon>
        <taxon>Cloeon</taxon>
    </lineage>
</organism>
<keyword evidence="3" id="KW-1185">Reference proteome</keyword>
<dbReference type="GO" id="GO:0006357">
    <property type="term" value="P:regulation of transcription by RNA polymerase II"/>
    <property type="evidence" value="ECO:0007669"/>
    <property type="project" value="InterPro"/>
</dbReference>
<name>A0A8S1CGP1_9INSE</name>
<dbReference type="GO" id="GO:0003713">
    <property type="term" value="F:transcription coactivator activity"/>
    <property type="evidence" value="ECO:0007669"/>
    <property type="project" value="InterPro"/>
</dbReference>